<dbReference type="AlphaFoldDB" id="W9RZW4"/>
<evidence type="ECO:0000313" key="2">
    <source>
        <dbReference type="Proteomes" id="UP000030645"/>
    </source>
</evidence>
<keyword evidence="2" id="KW-1185">Reference proteome</keyword>
<accession>W9RZW4</accession>
<proteinExistence type="predicted"/>
<gene>
    <name evidence="1" type="ORF">L484_009036</name>
</gene>
<protein>
    <submittedName>
        <fullName evidence="1">Uncharacterized protein</fullName>
    </submittedName>
</protein>
<sequence length="93" mass="10414">MFMLFSLGSEPGSVAGREELSNADLGPERRMEGLRKVWSVRWKDQGGAVRALRCVDGWSRVDGASRWLALRDLVLVDRSGACILDLYLLLFLC</sequence>
<dbReference type="EMBL" id="KE344817">
    <property type="protein sequence ID" value="EXB80582.1"/>
    <property type="molecule type" value="Genomic_DNA"/>
</dbReference>
<reference evidence="2" key="1">
    <citation type="submission" date="2013-01" db="EMBL/GenBank/DDBJ databases">
        <title>Draft Genome Sequence of a Mulberry Tree, Morus notabilis C.K. Schneid.</title>
        <authorList>
            <person name="He N."/>
            <person name="Zhao S."/>
        </authorList>
    </citation>
    <scope>NUCLEOTIDE SEQUENCE</scope>
</reference>
<evidence type="ECO:0000313" key="1">
    <source>
        <dbReference type="EMBL" id="EXB80582.1"/>
    </source>
</evidence>
<name>W9RZW4_9ROSA</name>
<organism evidence="1 2">
    <name type="scientific">Morus notabilis</name>
    <dbReference type="NCBI Taxonomy" id="981085"/>
    <lineage>
        <taxon>Eukaryota</taxon>
        <taxon>Viridiplantae</taxon>
        <taxon>Streptophyta</taxon>
        <taxon>Embryophyta</taxon>
        <taxon>Tracheophyta</taxon>
        <taxon>Spermatophyta</taxon>
        <taxon>Magnoliopsida</taxon>
        <taxon>eudicotyledons</taxon>
        <taxon>Gunneridae</taxon>
        <taxon>Pentapetalae</taxon>
        <taxon>rosids</taxon>
        <taxon>fabids</taxon>
        <taxon>Rosales</taxon>
        <taxon>Moraceae</taxon>
        <taxon>Moreae</taxon>
        <taxon>Morus</taxon>
    </lineage>
</organism>
<dbReference type="Proteomes" id="UP000030645">
    <property type="component" value="Unassembled WGS sequence"/>
</dbReference>